<proteinExistence type="predicted"/>
<dbReference type="EMBL" id="BAFN01000001">
    <property type="protein sequence ID" value="GAN35329.1"/>
    <property type="molecule type" value="Genomic_DNA"/>
</dbReference>
<dbReference type="Proteomes" id="UP000032309">
    <property type="component" value="Unassembled WGS sequence"/>
</dbReference>
<sequence length="35" mass="4105">MYDWKIDIYDELSKDTDTGLTSFFTVVTSNGRKTR</sequence>
<evidence type="ECO:0000313" key="2">
    <source>
        <dbReference type="Proteomes" id="UP000032309"/>
    </source>
</evidence>
<comment type="caution">
    <text evidence="1">The sequence shown here is derived from an EMBL/GenBank/DDBJ whole genome shotgun (WGS) entry which is preliminary data.</text>
</comment>
<accession>A0ABQ0K2J7</accession>
<gene>
    <name evidence="1" type="ORF">BROSI_A3880</name>
</gene>
<keyword evidence="1" id="KW-0223">Dioxygenase</keyword>
<evidence type="ECO:0000313" key="1">
    <source>
        <dbReference type="EMBL" id="GAN35329.1"/>
    </source>
</evidence>
<dbReference type="GO" id="GO:0051213">
    <property type="term" value="F:dioxygenase activity"/>
    <property type="evidence" value="ECO:0007669"/>
    <property type="project" value="UniProtKB-KW"/>
</dbReference>
<keyword evidence="1" id="KW-0560">Oxidoreductase</keyword>
<name>A0ABQ0K2J7_9BACT</name>
<protein>
    <submittedName>
        <fullName evidence="1">Ferredoxin subunits of nitrite reductase and ring-hydroxylating dioxygenases</fullName>
    </submittedName>
</protein>
<keyword evidence="2" id="KW-1185">Reference proteome</keyword>
<organism evidence="1 2">
    <name type="scientific">Candidatus Brocadia sinica JPN1</name>
    <dbReference type="NCBI Taxonomy" id="1197129"/>
    <lineage>
        <taxon>Bacteria</taxon>
        <taxon>Pseudomonadati</taxon>
        <taxon>Planctomycetota</taxon>
        <taxon>Candidatus Brocadiia</taxon>
        <taxon>Candidatus Brocadiales</taxon>
        <taxon>Candidatus Brocadiaceae</taxon>
        <taxon>Candidatus Brocadia</taxon>
    </lineage>
</organism>
<reference evidence="2" key="1">
    <citation type="journal article" date="2015" name="Genome Announc.">
        <title>Draft Genome Sequence of an Anaerobic Ammonium-Oxidizing Bacterium, "Candidatus Brocadia sinica".</title>
        <authorList>
            <person name="Oshiki M."/>
            <person name="Shinyako-Hata K."/>
            <person name="Satoh H."/>
            <person name="Okabe S."/>
        </authorList>
    </citation>
    <scope>NUCLEOTIDE SEQUENCE [LARGE SCALE GENOMIC DNA]</scope>
    <source>
        <strain evidence="2">JPN1</strain>
    </source>
</reference>